<gene>
    <name evidence="3" type="ORF">FUG_LOCUS580718</name>
    <name evidence="2" type="ORF">MDCFG202_LOCUS91614</name>
</gene>
<dbReference type="EMBL" id="CAAKMV010000207">
    <property type="protein sequence ID" value="VIO64746.1"/>
    <property type="molecule type" value="Genomic_DNA"/>
</dbReference>
<feature type="region of interest" description="Disordered" evidence="1">
    <location>
        <begin position="611"/>
        <end position="641"/>
    </location>
</feature>
<feature type="region of interest" description="Disordered" evidence="1">
    <location>
        <begin position="867"/>
        <end position="886"/>
    </location>
</feature>
<name>A0A4E9ENY8_GIBZA</name>
<organism evidence="3">
    <name type="scientific">Gibberella zeae</name>
    <name type="common">Wheat head blight fungus</name>
    <name type="synonym">Fusarium graminearum</name>
    <dbReference type="NCBI Taxonomy" id="5518"/>
    <lineage>
        <taxon>Eukaryota</taxon>
        <taxon>Fungi</taxon>
        <taxon>Dikarya</taxon>
        <taxon>Ascomycota</taxon>
        <taxon>Pezizomycotina</taxon>
        <taxon>Sordariomycetes</taxon>
        <taxon>Hypocreomycetidae</taxon>
        <taxon>Hypocreales</taxon>
        <taxon>Nectriaceae</taxon>
        <taxon>Fusarium</taxon>
    </lineage>
</organism>
<dbReference type="AntiFam" id="ANF00199">
    <property type="entry name" value="Shadow ORF (opposite gltB)"/>
</dbReference>
<evidence type="ECO:0000313" key="2">
    <source>
        <dbReference type="EMBL" id="CAG1970743.1"/>
    </source>
</evidence>
<proteinExistence type="predicted"/>
<reference evidence="3" key="1">
    <citation type="submission" date="2019-04" db="EMBL/GenBank/DDBJ databases">
        <authorList>
            <person name="Melise S."/>
            <person name="Noan J."/>
            <person name="Okalmin O."/>
        </authorList>
    </citation>
    <scope>NUCLEOTIDE SEQUENCE</scope>
    <source>
        <strain evidence="3">FN9</strain>
    </source>
</reference>
<sequence>MYYSEDTLKVGAVLAGCGLDVLASVLLNLVTKNTSLRSEETHSKQDEVSREELLRALDLLHVPATTGRLGPLNTDGVDALDLARAIVHELLGHDAVLTRVLASVLANLSVTVVNAVNARPLRPRVVVGTLRRRLGQKLEVGDRLSTVTERGSDTIVTSVTTTNDNNVLVLGRDVSVVTKLGVEKRLGVLVKELHSVVNTLELAALDREVTSNSSTSCNNNNVMAGPKVAERWMTLLTNCNTGLEDDTLVRHEIGTALDNTLVELHVGNTVHEETTQAVSSLIDSDKVTSAVELVSSSQTSRAGSNDRDSLASADLRRLRNHPTLLETPINDSTLDRFDADRVFVDTQNTSTLARSRADTAGELGEVSILPLVLEHQFAPFRDNVRDRTASLGLTERNTTIHATSRLVFELILVKTRAKLSPVLKTGVDRSVLLLTTLVHFETSGLVKDKGTLLLCCVVANSLLEILKLSSLLGLLVLDARDGRQVVFGTLSLGSLGCFFQENTLVVNRENLDESRKSSVKVDENASGALGASVVMVILNETANESNLSRVLKTAGLNHLTVELGVEIAVYIQDVGNTTRHTSCKVATSRSKNNDATTSHVLTTVVTDTLDNGGGTGVSDGETFSSNTTEEASTSSSTVQTSVTNENVLLRLEDSRAGRVDDQSTTRQALADVIVGITLKLKCDTRSEESTERLASRALDINMNSVHGQSSLAVSLGNVVREGGTHRSVSVDNVTLDSGWKALVESQLGLGDQLVVKSDVKLVVLLSDIEGGNARSELVSRGQEKRQVDVGCLVSSKVIAHLENLYMSNHLIDGTEAKLGHNGSKLVGDIVEEVDDMLGGASELLSELRVLSSDTNGAGVQVTLSHKDAAHGNKRSSGKAPFLGTKQTSKGNITTSLELSISLDNDTTTKIVQDQGLMSLSQTQLPRKTSILDASPSRSTGTTIVTRDQDVVGLRLGDTRGDDTDTNLRDKLDRDSRSGAGALQIVDQLLEILDGVNIVVRRGRDKTDTRGRVTGASNGLGHLVTRKLTTLTGLGTLSHLNLKLIRVGKVGRSDTESTRSDLLDGRTHGITVGHTLRSLRVLTTLTSVRLSTQSVHGNSQGRVRLHRDGTVRHGTGTEPANDISPRLNLINGDRSAVLKLKVQKTTESTVLDLFILGSGVGLVRLIVLGADSVLDIGDRGRVVDVRLTTVTPVVLARLRKTRGANAGSGRETSLVESESILSNELKGHTLDTRSSAPEASLNNSLIETKDLKDLSTLNTTVTRVLVVSDKSLISGLLLDETLTVQLENTLHSKVGVDSISTVTEEDTHVMDLTSLSSLNNKSSHGSPLVADKVMVNHGRSQNSRNGYSVSRGVTIRQNNNTVPSLDGGRGLVADLVEMLDVALNSLVLGESQINSLDSPLGVLVGHVLDGIKLLDREDRTRKQETATLGGVHL</sequence>
<feature type="compositionally biased region" description="Low complexity" evidence="1">
    <location>
        <begin position="622"/>
        <end position="641"/>
    </location>
</feature>
<protein>
    <submittedName>
        <fullName evidence="3">Uncharacterized protein</fullName>
    </submittedName>
</protein>
<reference evidence="2" key="2">
    <citation type="submission" date="2021-03" db="EMBL/GenBank/DDBJ databases">
        <authorList>
            <person name="Alouane T."/>
            <person name="Langin T."/>
            <person name="Bonhomme L."/>
        </authorList>
    </citation>
    <scope>NUCLEOTIDE SEQUENCE</scope>
    <source>
        <strain evidence="2">MDC_Fg202</strain>
    </source>
</reference>
<evidence type="ECO:0000256" key="1">
    <source>
        <dbReference type="SAM" id="MobiDB-lite"/>
    </source>
</evidence>
<dbReference type="Proteomes" id="UP000746612">
    <property type="component" value="Unassembled WGS sequence"/>
</dbReference>
<accession>A0A4E9ENY8</accession>
<evidence type="ECO:0000313" key="3">
    <source>
        <dbReference type="EMBL" id="VIO64746.1"/>
    </source>
</evidence>
<dbReference type="EMBL" id="CAJPIJ010000086">
    <property type="protein sequence ID" value="CAG1970743.1"/>
    <property type="molecule type" value="Genomic_DNA"/>
</dbReference>